<feature type="domain" description="HTH cro/C1-type" evidence="2">
    <location>
        <begin position="7"/>
        <end position="61"/>
    </location>
</feature>
<accession>A0A6M0SQ12</accession>
<evidence type="ECO:0000259" key="2">
    <source>
        <dbReference type="PROSITE" id="PS50943"/>
    </source>
</evidence>
<keyword evidence="1" id="KW-0238">DNA-binding</keyword>
<evidence type="ECO:0000313" key="3">
    <source>
        <dbReference type="EMBL" id="NFA43392.1"/>
    </source>
</evidence>
<proteinExistence type="predicted"/>
<sequence>MNIGANLKEFRKQRGLTQNEVAELLGLKMGSYGQYEINKRQPRLQMLNDIAGIFNCTVNDLINGTFDNENITDDITDNIVGELTLMINLVENELLSNDICPNLTVYVKGKLDGLKLAMSMIVEGEY</sequence>
<dbReference type="EMBL" id="SGKU01000037">
    <property type="protein sequence ID" value="NFA43392.1"/>
    <property type="molecule type" value="Genomic_DNA"/>
</dbReference>
<dbReference type="CDD" id="cd00093">
    <property type="entry name" value="HTH_XRE"/>
    <property type="match status" value="1"/>
</dbReference>
<dbReference type="PANTHER" id="PTHR46558:SF14">
    <property type="entry name" value="HTH-TYPE TRANSCRIPTIONAL REGULATOR ANSR"/>
    <property type="match status" value="1"/>
</dbReference>
<dbReference type="AlphaFoldDB" id="A0A6M0SQ12"/>
<dbReference type="InterPro" id="IPR001387">
    <property type="entry name" value="Cro/C1-type_HTH"/>
</dbReference>
<protein>
    <submittedName>
        <fullName evidence="3">XRE family transcriptional regulator</fullName>
    </submittedName>
</protein>
<comment type="caution">
    <text evidence="3">The sequence shown here is derived from an EMBL/GenBank/DDBJ whole genome shotgun (WGS) entry which is preliminary data.</text>
</comment>
<dbReference type="SUPFAM" id="SSF47413">
    <property type="entry name" value="lambda repressor-like DNA-binding domains"/>
    <property type="match status" value="1"/>
</dbReference>
<dbReference type="SMART" id="SM00530">
    <property type="entry name" value="HTH_XRE"/>
    <property type="match status" value="1"/>
</dbReference>
<dbReference type="InterPro" id="IPR010982">
    <property type="entry name" value="Lambda_DNA-bd_dom_sf"/>
</dbReference>
<organism evidence="3 4">
    <name type="scientific">Clostridium botulinum</name>
    <dbReference type="NCBI Taxonomy" id="1491"/>
    <lineage>
        <taxon>Bacteria</taxon>
        <taxon>Bacillati</taxon>
        <taxon>Bacillota</taxon>
        <taxon>Clostridia</taxon>
        <taxon>Eubacteriales</taxon>
        <taxon>Clostridiaceae</taxon>
        <taxon>Clostridium</taxon>
    </lineage>
</organism>
<evidence type="ECO:0000313" key="4">
    <source>
        <dbReference type="Proteomes" id="UP000472355"/>
    </source>
</evidence>
<dbReference type="PANTHER" id="PTHR46558">
    <property type="entry name" value="TRACRIPTIONAL REGULATORY PROTEIN-RELATED-RELATED"/>
    <property type="match status" value="1"/>
</dbReference>
<gene>
    <name evidence="3" type="ORF">EXM65_12620</name>
</gene>
<dbReference type="Gene3D" id="1.10.260.40">
    <property type="entry name" value="lambda repressor-like DNA-binding domains"/>
    <property type="match status" value="1"/>
</dbReference>
<dbReference type="Proteomes" id="UP000472355">
    <property type="component" value="Unassembled WGS sequence"/>
</dbReference>
<dbReference type="Pfam" id="PF01381">
    <property type="entry name" value="HTH_3"/>
    <property type="match status" value="1"/>
</dbReference>
<name>A0A6M0SQ12_CLOBO</name>
<evidence type="ECO:0000256" key="1">
    <source>
        <dbReference type="ARBA" id="ARBA00023125"/>
    </source>
</evidence>
<dbReference type="GO" id="GO:0003677">
    <property type="term" value="F:DNA binding"/>
    <property type="evidence" value="ECO:0007669"/>
    <property type="project" value="UniProtKB-KW"/>
</dbReference>
<dbReference type="PROSITE" id="PS50943">
    <property type="entry name" value="HTH_CROC1"/>
    <property type="match status" value="1"/>
</dbReference>
<reference evidence="3 4" key="1">
    <citation type="submission" date="2019-02" db="EMBL/GenBank/DDBJ databases">
        <title>Genome sequencing of Clostridium botulinum clinical isolates.</title>
        <authorList>
            <person name="Brunt J."/>
            <person name="Van Vliet A.H.M."/>
            <person name="Stringer S.C."/>
            <person name="Grant K.A."/>
            <person name="Carter A.C."/>
            <person name="Peck M.W."/>
        </authorList>
    </citation>
    <scope>NUCLEOTIDE SEQUENCE [LARGE SCALE GENOMIC DNA]</scope>
    <source>
        <strain evidence="3 4">H113700579</strain>
    </source>
</reference>